<dbReference type="EMBL" id="PKSL01000025">
    <property type="protein sequence ID" value="POW13322.1"/>
    <property type="molecule type" value="Genomic_DNA"/>
</dbReference>
<dbReference type="Proteomes" id="UP000239156">
    <property type="component" value="Unassembled WGS sequence"/>
</dbReference>
<organism evidence="1 2">
    <name type="scientific">Puccinia striiformis</name>
    <dbReference type="NCBI Taxonomy" id="27350"/>
    <lineage>
        <taxon>Eukaryota</taxon>
        <taxon>Fungi</taxon>
        <taxon>Dikarya</taxon>
        <taxon>Basidiomycota</taxon>
        <taxon>Pucciniomycotina</taxon>
        <taxon>Pucciniomycetes</taxon>
        <taxon>Pucciniales</taxon>
        <taxon>Pucciniaceae</taxon>
        <taxon>Puccinia</taxon>
    </lineage>
</organism>
<proteinExistence type="predicted"/>
<comment type="caution">
    <text evidence="1">The sequence shown here is derived from an EMBL/GenBank/DDBJ whole genome shotgun (WGS) entry which is preliminary data.</text>
</comment>
<keyword evidence="2" id="KW-1185">Reference proteome</keyword>
<accession>A0A2S4VUX5</accession>
<dbReference type="VEuPathDB" id="FungiDB:PSTT_03786"/>
<evidence type="ECO:0000313" key="2">
    <source>
        <dbReference type="Proteomes" id="UP000239156"/>
    </source>
</evidence>
<evidence type="ECO:0000313" key="1">
    <source>
        <dbReference type="EMBL" id="POW13322.1"/>
    </source>
</evidence>
<gene>
    <name evidence="1" type="ORF">PSTT_03786</name>
</gene>
<dbReference type="AlphaFoldDB" id="A0A2S4VUX5"/>
<name>A0A2S4VUX5_9BASI</name>
<sequence length="60" mass="6905">MQFLNRALVFRPKTTHLCYATTQKNSALEFTNNPYVEGGPRADWDPTTGAPKRLIRRQLL</sequence>
<protein>
    <submittedName>
        <fullName evidence="1">Uncharacterized protein</fullName>
    </submittedName>
</protein>
<reference evidence="1" key="1">
    <citation type="submission" date="2017-12" db="EMBL/GenBank/DDBJ databases">
        <title>Gene loss provides genomic basis for host adaptation in cereal stripe rust fungi.</title>
        <authorList>
            <person name="Xia C."/>
        </authorList>
    </citation>
    <scope>NUCLEOTIDE SEQUENCE [LARGE SCALE GENOMIC DNA]</scope>
    <source>
        <strain evidence="1">93-210</strain>
    </source>
</reference>